<evidence type="ECO:0000256" key="4">
    <source>
        <dbReference type="ARBA" id="ARBA00023267"/>
    </source>
</evidence>
<proteinExistence type="inferred from homology"/>
<feature type="binding site" evidence="6">
    <location>
        <position position="129"/>
    </location>
    <ligand>
        <name>biotin</name>
        <dbReference type="ChEBI" id="CHEBI:57586"/>
    </ligand>
</feature>
<dbReference type="InterPro" id="IPR004143">
    <property type="entry name" value="BPL_LPL_catalytic"/>
</dbReference>
<dbReference type="Gene3D" id="3.30.930.10">
    <property type="entry name" value="Bira Bifunctional Protein, Domain 2"/>
    <property type="match status" value="1"/>
</dbReference>
<dbReference type="RefSeq" id="WP_214176054.1">
    <property type="nucleotide sequence ID" value="NZ_JAHCVK010000007.1"/>
</dbReference>
<keyword evidence="9" id="KW-1185">Reference proteome</keyword>
<dbReference type="InterPro" id="IPR013196">
    <property type="entry name" value="HTH_11"/>
</dbReference>
<dbReference type="CDD" id="cd00090">
    <property type="entry name" value="HTH_ARSR"/>
    <property type="match status" value="1"/>
</dbReference>
<evidence type="ECO:0000256" key="5">
    <source>
        <dbReference type="ARBA" id="ARBA00047846"/>
    </source>
</evidence>
<dbReference type="CDD" id="cd16442">
    <property type="entry name" value="BPL"/>
    <property type="match status" value="1"/>
</dbReference>
<dbReference type="PANTHER" id="PTHR12835">
    <property type="entry name" value="BIOTIN PROTEIN LIGASE"/>
    <property type="match status" value="1"/>
</dbReference>
<dbReference type="InterPro" id="IPR045864">
    <property type="entry name" value="aa-tRNA-synth_II/BPL/LPL"/>
</dbReference>
<dbReference type="SUPFAM" id="SSF46785">
    <property type="entry name" value="Winged helix' DNA-binding domain"/>
    <property type="match status" value="1"/>
</dbReference>
<dbReference type="HAMAP" id="MF_00978">
    <property type="entry name" value="Bifunct_BirA"/>
    <property type="match status" value="1"/>
</dbReference>
<keyword evidence="6" id="KW-0804">Transcription</keyword>
<dbReference type="InterPro" id="IPR030855">
    <property type="entry name" value="Bifunct_BirA"/>
</dbReference>
<keyword evidence="3 6" id="KW-0067">ATP-binding</keyword>
<evidence type="ECO:0000256" key="2">
    <source>
        <dbReference type="ARBA" id="ARBA00022741"/>
    </source>
</evidence>
<dbReference type="PROSITE" id="PS51733">
    <property type="entry name" value="BPL_LPL_CATALYTIC"/>
    <property type="match status" value="1"/>
</dbReference>
<dbReference type="InterPro" id="IPR004408">
    <property type="entry name" value="Biotin_CoA_COase_ligase"/>
</dbReference>
<evidence type="ECO:0000256" key="1">
    <source>
        <dbReference type="ARBA" id="ARBA00022598"/>
    </source>
</evidence>
<dbReference type="Pfam" id="PF03099">
    <property type="entry name" value="BPL_LplA_LipB"/>
    <property type="match status" value="1"/>
</dbReference>
<dbReference type="GO" id="GO:0004077">
    <property type="term" value="F:biotin--[biotin carboxyl-carrier protein] ligase activity"/>
    <property type="evidence" value="ECO:0007669"/>
    <property type="project" value="UniProtKB-EC"/>
</dbReference>
<feature type="binding site" evidence="6">
    <location>
        <position position="200"/>
    </location>
    <ligand>
        <name>biotin</name>
        <dbReference type="ChEBI" id="CHEBI:57586"/>
    </ligand>
</feature>
<dbReference type="InterPro" id="IPR036390">
    <property type="entry name" value="WH_DNA-bd_sf"/>
</dbReference>
<comment type="caution">
    <text evidence="6">Lacks conserved residue(s) required for the propagation of feature annotation.</text>
</comment>
<feature type="DNA-binding region" description="H-T-H motif" evidence="6">
    <location>
        <begin position="34"/>
        <end position="53"/>
    </location>
</feature>
<keyword evidence="6" id="KW-0678">Repressor</keyword>
<dbReference type="NCBIfam" id="TIGR00121">
    <property type="entry name" value="birA_ligase"/>
    <property type="match status" value="1"/>
</dbReference>
<dbReference type="EMBL" id="JAHCVK010000007">
    <property type="protein sequence ID" value="MBT0654043.1"/>
    <property type="molecule type" value="Genomic_DNA"/>
</dbReference>
<keyword evidence="2 6" id="KW-0547">Nucleotide-binding</keyword>
<gene>
    <name evidence="6" type="primary">birA</name>
    <name evidence="8" type="ORF">KI810_13315</name>
</gene>
<comment type="catalytic activity">
    <reaction evidence="5 6">
        <text>biotin + L-lysyl-[protein] + ATP = N(6)-biotinyl-L-lysyl-[protein] + AMP + diphosphate + H(+)</text>
        <dbReference type="Rhea" id="RHEA:11756"/>
        <dbReference type="Rhea" id="RHEA-COMP:9752"/>
        <dbReference type="Rhea" id="RHEA-COMP:10505"/>
        <dbReference type="ChEBI" id="CHEBI:15378"/>
        <dbReference type="ChEBI" id="CHEBI:29969"/>
        <dbReference type="ChEBI" id="CHEBI:30616"/>
        <dbReference type="ChEBI" id="CHEBI:33019"/>
        <dbReference type="ChEBI" id="CHEBI:57586"/>
        <dbReference type="ChEBI" id="CHEBI:83144"/>
        <dbReference type="ChEBI" id="CHEBI:456215"/>
        <dbReference type="EC" id="6.3.4.15"/>
    </reaction>
</comment>
<dbReference type="Pfam" id="PF08279">
    <property type="entry name" value="HTH_11"/>
    <property type="match status" value="1"/>
</dbReference>
<dbReference type="InterPro" id="IPR003142">
    <property type="entry name" value="BPL_C"/>
</dbReference>
<dbReference type="SUPFAM" id="SSF55681">
    <property type="entry name" value="Class II aaRS and biotin synthetases"/>
    <property type="match status" value="1"/>
</dbReference>
<comment type="similarity">
    <text evidence="6">Belongs to the biotin--protein ligase family.</text>
</comment>
<evidence type="ECO:0000256" key="6">
    <source>
        <dbReference type="HAMAP-Rule" id="MF_00978"/>
    </source>
</evidence>
<dbReference type="SUPFAM" id="SSF50037">
    <property type="entry name" value="C-terminal domain of transcriptional repressors"/>
    <property type="match status" value="1"/>
</dbReference>
<dbReference type="Pfam" id="PF02237">
    <property type="entry name" value="BPL_C"/>
    <property type="match status" value="1"/>
</dbReference>
<dbReference type="InterPro" id="IPR011991">
    <property type="entry name" value="ArsR-like_HTH"/>
</dbReference>
<evidence type="ECO:0000313" key="9">
    <source>
        <dbReference type="Proteomes" id="UP000756860"/>
    </source>
</evidence>
<feature type="domain" description="BPL/LPL catalytic" evidence="7">
    <location>
        <begin position="82"/>
        <end position="273"/>
    </location>
</feature>
<accession>A0ABS5SFB8</accession>
<comment type="function">
    <text evidence="6">Acts both as a biotin--[acetyl-CoA-carboxylase] ligase and a repressor.</text>
</comment>
<dbReference type="Gene3D" id="1.10.10.10">
    <property type="entry name" value="Winged helix-like DNA-binding domain superfamily/Winged helix DNA-binding domain"/>
    <property type="match status" value="1"/>
</dbReference>
<reference evidence="8 9" key="1">
    <citation type="submission" date="2021-05" db="EMBL/GenBank/DDBJ databases">
        <title>The draft genome of Geobacter luticola JCM 17780.</title>
        <authorList>
            <person name="Xu Z."/>
            <person name="Masuda Y."/>
            <person name="Itoh H."/>
            <person name="Senoo K."/>
        </authorList>
    </citation>
    <scope>NUCLEOTIDE SEQUENCE [LARGE SCALE GENOMIC DNA]</scope>
    <source>
        <strain evidence="8 9">JCM 17780</strain>
    </source>
</reference>
<dbReference type="Proteomes" id="UP000756860">
    <property type="component" value="Unassembled WGS sequence"/>
</dbReference>
<keyword evidence="1 6" id="KW-0436">Ligase</keyword>
<protein>
    <recommendedName>
        <fullName evidence="6">Bifunctional ligase/repressor BirA</fullName>
    </recommendedName>
    <alternativeName>
        <fullName evidence="6">Biotin--[acetyl-CoA-carboxylase] ligase</fullName>
        <ecNumber evidence="6">6.3.4.15</ecNumber>
    </alternativeName>
    <alternativeName>
        <fullName evidence="6">Biotin--protein ligase</fullName>
    </alternativeName>
    <alternativeName>
        <fullName evidence="6">Biotin-[acetyl-CoA carboxylase] synthetase</fullName>
    </alternativeName>
</protein>
<keyword evidence="6" id="KW-0805">Transcription regulation</keyword>
<dbReference type="PANTHER" id="PTHR12835:SF5">
    <property type="entry name" value="BIOTIN--PROTEIN LIGASE"/>
    <property type="match status" value="1"/>
</dbReference>
<evidence type="ECO:0000313" key="8">
    <source>
        <dbReference type="EMBL" id="MBT0654043.1"/>
    </source>
</evidence>
<dbReference type="EC" id="6.3.4.15" evidence="6"/>
<dbReference type="InterPro" id="IPR036388">
    <property type="entry name" value="WH-like_DNA-bd_sf"/>
</dbReference>
<feature type="binding site" evidence="6">
    <location>
        <begin position="105"/>
        <end position="107"/>
    </location>
    <ligand>
        <name>biotin</name>
        <dbReference type="ChEBI" id="CHEBI:57586"/>
    </ligand>
</feature>
<organism evidence="8 9">
    <name type="scientific">Geomobilimonas luticola</name>
    <dbReference type="NCBI Taxonomy" id="1114878"/>
    <lineage>
        <taxon>Bacteria</taxon>
        <taxon>Pseudomonadati</taxon>
        <taxon>Thermodesulfobacteriota</taxon>
        <taxon>Desulfuromonadia</taxon>
        <taxon>Geobacterales</taxon>
        <taxon>Geobacteraceae</taxon>
        <taxon>Geomobilimonas</taxon>
    </lineage>
</organism>
<dbReference type="Gene3D" id="2.30.30.100">
    <property type="match status" value="1"/>
</dbReference>
<sequence>MKEDFLRHDARDEKAIDQRILEIVRATPGGIVSGEELSSRLKVSRTAVWKHIKSLKDLGYRIEAVPSVGYRLVAVPDLLLPAEIAVGLMTERIGRQIISFRETDSTNETAFKLAEEGAPEGTVVLAESQRRGKGRMGRRWESPPGMNLYCSIILRPAILPLQAVQMTFLSAVAVARAVEETTRLVPTIKWPNDVLLSGRKVAGLLNEMGAETEKVNFIILGIGVNINMDAGQFPADLRSPATSLRMETGGAVDRKEFTRALIRALDSLYAAFLVGDYGVVRDEWLARCGMIGRRVHVSYRDSVVAGVATGIDDYGALLLTLDDGCVERVLAGDVTLV</sequence>
<evidence type="ECO:0000259" key="7">
    <source>
        <dbReference type="PROSITE" id="PS51733"/>
    </source>
</evidence>
<comment type="caution">
    <text evidence="8">The sequence shown here is derived from an EMBL/GenBank/DDBJ whole genome shotgun (WGS) entry which is preliminary data.</text>
</comment>
<name>A0ABS5SFB8_9BACT</name>
<keyword evidence="4 6" id="KW-0092">Biotin</keyword>
<keyword evidence="6" id="KW-0238">DNA-binding</keyword>
<evidence type="ECO:0000256" key="3">
    <source>
        <dbReference type="ARBA" id="ARBA00022840"/>
    </source>
</evidence>
<dbReference type="InterPro" id="IPR008988">
    <property type="entry name" value="Transcriptional_repressor_C"/>
</dbReference>